<dbReference type="KEGG" id="rau:MC5_02025"/>
<keyword evidence="2" id="KW-1185">Reference proteome</keyword>
<dbReference type="Proteomes" id="UP000007589">
    <property type="component" value="Chromosome"/>
</dbReference>
<gene>
    <name evidence="1" type="ordered locus">MC5_02025</name>
</gene>
<dbReference type="HOGENOM" id="CLU_2938824_0_0_5"/>
<dbReference type="Gene3D" id="3.10.450.530">
    <property type="entry name" value="Ribonuclease toxin, BrnT, of type II toxin-antitoxin system"/>
    <property type="match status" value="1"/>
</dbReference>
<sequence>MLLNGTKKKNNINIEKHNVSFDATQKAFLDIQRIILEDIDHSITEKRYFCLGQVDGNIFTVSFMF</sequence>
<dbReference type="AlphaFoldDB" id="H8K9S2"/>
<dbReference type="EMBL" id="CP003338">
    <property type="protein sequence ID" value="AFC70792.1"/>
    <property type="molecule type" value="Genomic_DNA"/>
</dbReference>
<organism evidence="1 2">
    <name type="scientific">Rickettsia australis (strain Cutlack)</name>
    <dbReference type="NCBI Taxonomy" id="1105110"/>
    <lineage>
        <taxon>Bacteria</taxon>
        <taxon>Pseudomonadati</taxon>
        <taxon>Pseudomonadota</taxon>
        <taxon>Alphaproteobacteria</taxon>
        <taxon>Rickettsiales</taxon>
        <taxon>Rickettsiaceae</taxon>
        <taxon>Rickettsieae</taxon>
        <taxon>Rickettsia</taxon>
        <taxon>spotted fever group</taxon>
    </lineage>
</organism>
<dbReference type="eggNOG" id="COG2929">
    <property type="taxonomic scope" value="Bacteria"/>
</dbReference>
<protein>
    <submittedName>
        <fullName evidence="1">Uncharacterized protein</fullName>
    </submittedName>
</protein>
<dbReference type="RefSeq" id="WP_014412330.1">
    <property type="nucleotide sequence ID" value="NC_017058.1"/>
</dbReference>
<evidence type="ECO:0000313" key="2">
    <source>
        <dbReference type="Proteomes" id="UP000007589"/>
    </source>
</evidence>
<dbReference type="InterPro" id="IPR038573">
    <property type="entry name" value="BrnT_sf"/>
</dbReference>
<dbReference type="InterPro" id="IPR007460">
    <property type="entry name" value="BrnT_toxin"/>
</dbReference>
<proteinExistence type="predicted"/>
<dbReference type="STRING" id="1105110.MC5_02025"/>
<dbReference type="Pfam" id="PF04365">
    <property type="entry name" value="BrnT_toxin"/>
    <property type="match status" value="1"/>
</dbReference>
<reference evidence="2" key="1">
    <citation type="submission" date="2012-02" db="EMBL/GenBank/DDBJ databases">
        <title>Complete genome sequence of Rickettsia australis strain Cutlack.</title>
        <authorList>
            <person name="Johnson S.L."/>
            <person name="Munk A.C."/>
            <person name="Han S."/>
            <person name="Bruce D.C."/>
            <person name="Dasch G.A."/>
        </authorList>
    </citation>
    <scope>NUCLEOTIDE SEQUENCE [LARGE SCALE GENOMIC DNA]</scope>
    <source>
        <strain evidence="2">Cutlack</strain>
    </source>
</reference>
<dbReference type="OrthoDB" id="839663at2"/>
<evidence type="ECO:0000313" key="1">
    <source>
        <dbReference type="EMBL" id="AFC70792.1"/>
    </source>
</evidence>
<name>H8K9S2_RICAC</name>
<accession>H8K9S2</accession>